<dbReference type="InterPro" id="IPR011010">
    <property type="entry name" value="DNA_brk_join_enz"/>
</dbReference>
<keyword evidence="6" id="KW-0413">Isomerase</keyword>
<dbReference type="Pfam" id="PF01028">
    <property type="entry name" value="Topoisom_I"/>
    <property type="match status" value="1"/>
</dbReference>
<sequence>MKKFIVRYIKSKKGKKYVHEYRDTRDNVLSKTDYVPLIKNLYIAPAYDKVKINMNKNDKVLAIGVDERGRKQYTYNPNYVQKANDNKYKKLIEFGNNYECIMKRVNKDMISFEDSKKKQIAMILKMMDECNFRVGNEKYAKENNSFGVCTLENQHIKVGKESVTVDFIGKEGVRNTCRVKNKRLIKNLRTRKKLLGKKDRIFSYRSNSKYYNVNAPDVNNYLKQFGNFSAKNFRTWTANTDLIKELLKPAKNFKKHLNESVKVVASKMHHTAGICKKNYINKELMDMYVQENNRFRYYFKNNNKENIAEDFIKFLKDVYN</sequence>
<dbReference type="InterPro" id="IPR001631">
    <property type="entry name" value="TopoI"/>
</dbReference>
<evidence type="ECO:0000256" key="4">
    <source>
        <dbReference type="ARBA" id="ARBA00023029"/>
    </source>
</evidence>
<evidence type="ECO:0000256" key="2">
    <source>
        <dbReference type="ARBA" id="ARBA00006645"/>
    </source>
</evidence>
<dbReference type="InterPro" id="IPR013500">
    <property type="entry name" value="TopoI_cat_euk"/>
</dbReference>
<protein>
    <recommendedName>
        <fullName evidence="3">DNA topoisomerase</fullName>
        <ecNumber evidence="3">5.6.2.1</ecNumber>
    </recommendedName>
</protein>
<evidence type="ECO:0000259" key="7">
    <source>
        <dbReference type="Pfam" id="PF01028"/>
    </source>
</evidence>
<dbReference type="AlphaFoldDB" id="A0A6C0CEM2"/>
<accession>A0A6C0CEM2</accession>
<evidence type="ECO:0000313" key="8">
    <source>
        <dbReference type="EMBL" id="QHT02743.1"/>
    </source>
</evidence>
<evidence type="ECO:0000256" key="1">
    <source>
        <dbReference type="ARBA" id="ARBA00000213"/>
    </source>
</evidence>
<comment type="catalytic activity">
    <reaction evidence="1">
        <text>ATP-independent breakage of single-stranded DNA, followed by passage and rejoining.</text>
        <dbReference type="EC" id="5.6.2.1"/>
    </reaction>
</comment>
<keyword evidence="5" id="KW-0238">DNA-binding</keyword>
<dbReference type="InterPro" id="IPR051062">
    <property type="entry name" value="Topoisomerase_IB"/>
</dbReference>
<dbReference type="PANTHER" id="PTHR10290">
    <property type="entry name" value="DNA TOPOISOMERASE I"/>
    <property type="match status" value="1"/>
</dbReference>
<evidence type="ECO:0000256" key="3">
    <source>
        <dbReference type="ARBA" id="ARBA00012891"/>
    </source>
</evidence>
<dbReference type="GO" id="GO:0003917">
    <property type="term" value="F:DNA topoisomerase type I (single strand cut, ATP-independent) activity"/>
    <property type="evidence" value="ECO:0007669"/>
    <property type="project" value="UniProtKB-EC"/>
</dbReference>
<dbReference type="SUPFAM" id="SSF55869">
    <property type="entry name" value="DNA topoisomerase I domain"/>
    <property type="match status" value="1"/>
</dbReference>
<reference evidence="8" key="1">
    <citation type="journal article" date="2020" name="Nature">
        <title>Giant virus diversity and host interactions through global metagenomics.</title>
        <authorList>
            <person name="Schulz F."/>
            <person name="Roux S."/>
            <person name="Paez-Espino D."/>
            <person name="Jungbluth S."/>
            <person name="Walsh D.A."/>
            <person name="Denef V.J."/>
            <person name="McMahon K.D."/>
            <person name="Konstantinidis K.T."/>
            <person name="Eloe-Fadrosh E.A."/>
            <person name="Kyrpides N.C."/>
            <person name="Woyke T."/>
        </authorList>
    </citation>
    <scope>NUCLEOTIDE SEQUENCE</scope>
    <source>
        <strain evidence="8">GVMAG-M-3300020595-32</strain>
    </source>
</reference>
<proteinExistence type="inferred from homology"/>
<name>A0A6C0CEM2_9ZZZZ</name>
<keyword evidence="4" id="KW-0799">Topoisomerase</keyword>
<dbReference type="Gene3D" id="3.30.66.10">
    <property type="entry name" value="DNA topoisomerase I domain"/>
    <property type="match status" value="1"/>
</dbReference>
<organism evidence="8">
    <name type="scientific">viral metagenome</name>
    <dbReference type="NCBI Taxonomy" id="1070528"/>
    <lineage>
        <taxon>unclassified sequences</taxon>
        <taxon>metagenomes</taxon>
        <taxon>organismal metagenomes</taxon>
    </lineage>
</organism>
<dbReference type="Gene3D" id="3.90.15.10">
    <property type="entry name" value="Topoisomerase I, Chain A, domain 3"/>
    <property type="match status" value="1"/>
</dbReference>
<dbReference type="GO" id="GO:0006265">
    <property type="term" value="P:DNA topological change"/>
    <property type="evidence" value="ECO:0007669"/>
    <property type="project" value="InterPro"/>
</dbReference>
<dbReference type="PANTHER" id="PTHR10290:SF3">
    <property type="entry name" value="DNA TOPOISOMERASE 1"/>
    <property type="match status" value="1"/>
</dbReference>
<evidence type="ECO:0000256" key="5">
    <source>
        <dbReference type="ARBA" id="ARBA00023125"/>
    </source>
</evidence>
<dbReference type="InterPro" id="IPR014711">
    <property type="entry name" value="TopoI_cat_a-hlx-sub_euk"/>
</dbReference>
<comment type="similarity">
    <text evidence="2">Belongs to the type IB topoisomerase family.</text>
</comment>
<dbReference type="InterPro" id="IPR035447">
    <property type="entry name" value="DNA_topo_I_N_sf"/>
</dbReference>
<dbReference type="PRINTS" id="PR00416">
    <property type="entry name" value="EUTPISMRASEI"/>
</dbReference>
<evidence type="ECO:0000256" key="6">
    <source>
        <dbReference type="ARBA" id="ARBA00023235"/>
    </source>
</evidence>
<dbReference type="SUPFAM" id="SSF56349">
    <property type="entry name" value="DNA breaking-rejoining enzymes"/>
    <property type="match status" value="1"/>
</dbReference>
<dbReference type="EMBL" id="MN739398">
    <property type="protein sequence ID" value="QHT02743.1"/>
    <property type="molecule type" value="Genomic_DNA"/>
</dbReference>
<dbReference type="EC" id="5.6.2.1" evidence="3"/>
<dbReference type="PROSITE" id="PS52038">
    <property type="entry name" value="TOPO_IB_2"/>
    <property type="match status" value="1"/>
</dbReference>
<feature type="domain" description="DNA topoisomerase I catalytic core eukaryotic-type" evidence="7">
    <location>
        <begin position="81"/>
        <end position="304"/>
    </location>
</feature>
<dbReference type="GO" id="GO:0003677">
    <property type="term" value="F:DNA binding"/>
    <property type="evidence" value="ECO:0007669"/>
    <property type="project" value="UniProtKB-KW"/>
</dbReference>